<dbReference type="SUPFAM" id="SSF53756">
    <property type="entry name" value="UDP-Glycosyltransferase/glycogen phosphorylase"/>
    <property type="match status" value="1"/>
</dbReference>
<reference evidence="1 2" key="1">
    <citation type="journal article" date="2019" name="Appl. Microbiol. Biotechnol.">
        <title>Uncovering carbohydrate metabolism through a genotype-phenotype association study of 56 lactic acid bacteria genomes.</title>
        <authorList>
            <person name="Buron-Moles G."/>
            <person name="Chailyan A."/>
            <person name="Dolejs I."/>
            <person name="Forster J."/>
            <person name="Miks M.H."/>
        </authorList>
    </citation>
    <scope>NUCLEOTIDE SEQUENCE [LARGE SCALE GENOMIC DNA]</scope>
    <source>
        <strain evidence="1 2">ATCC 700006</strain>
    </source>
</reference>
<evidence type="ECO:0008006" key="3">
    <source>
        <dbReference type="Google" id="ProtNLM"/>
    </source>
</evidence>
<proteinExistence type="predicted"/>
<gene>
    <name evidence="1" type="ORF">C5L23_000550</name>
</gene>
<dbReference type="Proteomes" id="UP000295681">
    <property type="component" value="Unassembled WGS sequence"/>
</dbReference>
<comment type="caution">
    <text evidence="1">The sequence shown here is derived from an EMBL/GenBank/DDBJ whole genome shotgun (WGS) entry which is preliminary data.</text>
</comment>
<dbReference type="Gene3D" id="3.40.50.11090">
    <property type="match status" value="1"/>
</dbReference>
<dbReference type="RefSeq" id="WP_133264438.1">
    <property type="nucleotide sequence ID" value="NZ_JAGYGP010000001.1"/>
</dbReference>
<dbReference type="STRING" id="907931.GCA_000165675_00764"/>
<name>A0A4R5N9P6_9LACO</name>
<protein>
    <recommendedName>
        <fullName evidence="3">Glycosyl transferase family 1 domain-containing protein</fullName>
    </recommendedName>
</protein>
<dbReference type="Gene3D" id="3.40.50.2000">
    <property type="entry name" value="Glycogen Phosphorylase B"/>
    <property type="match status" value="1"/>
</dbReference>
<sequence length="379" mass="43685">MSDKKKVVDVPQGDIHVYDDIMPYFNSDPVIQNTKKQYQSVTFVTTGIIAFDGGQTTMLHLGTALSKQGYQVYYLSYVEQPVEEMEENAAFNCPGYQGTCLGINDLERHQSDIWIATLWESAYVIKNFKGYKMYFVQDYEPYFYAYGDRYQLAKKTYELGLHMVSLGPWCADLIEKNCVVNSPLESINFPVDSSTYPFQERDFSQYLDKKKIKLAVYTKWVSPRRAPIYIQMVLNNSQRLLKKKGIELEISYFGSDSQYQFINGRNLGKLNHSQLLQLYRDNDFGIAPSMTNFSLVTFEMMSAGLPVIDFAEGSGPWFMSKDTYISTHLDEYQLSVAIEKAIASPSRRLQKMTQDARNYLQRITWQKTIDDFIAVLANL</sequence>
<evidence type="ECO:0000313" key="1">
    <source>
        <dbReference type="EMBL" id="TDG68244.1"/>
    </source>
</evidence>
<dbReference type="EMBL" id="PUFI01000014">
    <property type="protein sequence ID" value="TDG68244.1"/>
    <property type="molecule type" value="Genomic_DNA"/>
</dbReference>
<dbReference type="AlphaFoldDB" id="A0A4R5N9P6"/>
<keyword evidence="2" id="KW-1185">Reference proteome</keyword>
<evidence type="ECO:0000313" key="2">
    <source>
        <dbReference type="Proteomes" id="UP000295681"/>
    </source>
</evidence>
<accession>A0A4R5N9P6</accession>
<organism evidence="1 2">
    <name type="scientific">Leuconostoc fallax</name>
    <dbReference type="NCBI Taxonomy" id="1251"/>
    <lineage>
        <taxon>Bacteria</taxon>
        <taxon>Bacillati</taxon>
        <taxon>Bacillota</taxon>
        <taxon>Bacilli</taxon>
        <taxon>Lactobacillales</taxon>
        <taxon>Lactobacillaceae</taxon>
        <taxon>Leuconostoc</taxon>
    </lineage>
</organism>